<feature type="transmembrane region" description="Helical" evidence="1">
    <location>
        <begin position="304"/>
        <end position="321"/>
    </location>
</feature>
<feature type="transmembrane region" description="Helical" evidence="1">
    <location>
        <begin position="242"/>
        <end position="262"/>
    </location>
</feature>
<feature type="transmembrane region" description="Helical" evidence="1">
    <location>
        <begin position="87"/>
        <end position="106"/>
    </location>
</feature>
<organism evidence="2 3">
    <name type="scientific">Hydrogenimonas cancrithermarum</name>
    <dbReference type="NCBI Taxonomy" id="2993563"/>
    <lineage>
        <taxon>Bacteria</taxon>
        <taxon>Pseudomonadati</taxon>
        <taxon>Campylobacterota</taxon>
        <taxon>Epsilonproteobacteria</taxon>
        <taxon>Campylobacterales</taxon>
        <taxon>Hydrogenimonadaceae</taxon>
        <taxon>Hydrogenimonas</taxon>
    </lineage>
</organism>
<feature type="transmembrane region" description="Helical" evidence="1">
    <location>
        <begin position="144"/>
        <end position="170"/>
    </location>
</feature>
<dbReference type="Proteomes" id="UP001321445">
    <property type="component" value="Chromosome"/>
</dbReference>
<keyword evidence="1" id="KW-1133">Transmembrane helix</keyword>
<sequence length="412" mass="45704">MFNVSREFAPPFSLIAPFFVIGSIFYLIASFLLPMFGADASHFDISVVGWAHLFLLGFVMMIIFGAMAQLVPVVLEVGHFSVDFYYVIWPLLGIGTILMVLGFWLAPGMLPYGGMMVLISMLIFLADTIMTLRKVEHVSLTVKTVAVTNGFLLLGILVGFAMALGIGAGVGVDISKWLNAHIVLVLGGYVTLTIMGMSLILLPMFGLSHGFDEKPINLSFKIMVGGVLFYLIATLFDSKDFRFLAMLTMIGAMGLYLYQIWLIYKTRARKEYDIWFKSMLFGYGSLALSLPLGFVAVMGGPENVGLAAVWFLVMGFFTFLINGHLYKIIPFLVWFERYSPLVGKERVPMLAEMYPKKEAEYEFWFSAAGVTIAGFGLLFSSDTMFKAGATFIAIGAIFLVQSVVWMMNFGKK</sequence>
<keyword evidence="1" id="KW-0472">Membrane</keyword>
<keyword evidence="1" id="KW-0812">Transmembrane</keyword>
<feature type="transmembrane region" description="Helical" evidence="1">
    <location>
        <begin position="274"/>
        <end position="298"/>
    </location>
</feature>
<dbReference type="RefSeq" id="WP_286336611.1">
    <property type="nucleotide sequence ID" value="NZ_AP027370.1"/>
</dbReference>
<feature type="transmembrane region" description="Helical" evidence="1">
    <location>
        <begin position="218"/>
        <end position="236"/>
    </location>
</feature>
<feature type="transmembrane region" description="Helical" evidence="1">
    <location>
        <begin position="112"/>
        <end position="132"/>
    </location>
</feature>
<feature type="transmembrane region" description="Helical" evidence="1">
    <location>
        <begin position="53"/>
        <end position="75"/>
    </location>
</feature>
<feature type="transmembrane region" description="Helical" evidence="1">
    <location>
        <begin position="182"/>
        <end position="206"/>
    </location>
</feature>
<protein>
    <submittedName>
        <fullName evidence="2">Membrane protein</fullName>
    </submittedName>
</protein>
<keyword evidence="3" id="KW-1185">Reference proteome</keyword>
<evidence type="ECO:0000313" key="3">
    <source>
        <dbReference type="Proteomes" id="UP001321445"/>
    </source>
</evidence>
<reference evidence="2 3" key="1">
    <citation type="submission" date="2023-03" db="EMBL/GenBank/DDBJ databases">
        <title>Description of Hydrogenimonas sp. ISO32.</title>
        <authorList>
            <person name="Mino S."/>
            <person name="Fukazawa S."/>
            <person name="Sawabe T."/>
        </authorList>
    </citation>
    <scope>NUCLEOTIDE SEQUENCE [LARGE SCALE GENOMIC DNA]</scope>
    <source>
        <strain evidence="2 3">ISO32</strain>
    </source>
</reference>
<name>A0ABM8FPH8_9BACT</name>
<feature type="transmembrane region" description="Helical" evidence="1">
    <location>
        <begin position="12"/>
        <end position="33"/>
    </location>
</feature>
<dbReference type="EMBL" id="AP027370">
    <property type="protein sequence ID" value="BDY13667.1"/>
    <property type="molecule type" value="Genomic_DNA"/>
</dbReference>
<feature type="transmembrane region" description="Helical" evidence="1">
    <location>
        <begin position="387"/>
        <end position="407"/>
    </location>
</feature>
<evidence type="ECO:0000313" key="2">
    <source>
        <dbReference type="EMBL" id="BDY13667.1"/>
    </source>
</evidence>
<accession>A0ABM8FPH8</accession>
<gene>
    <name evidence="2" type="ORF">HCR_19790</name>
</gene>
<feature type="transmembrane region" description="Helical" evidence="1">
    <location>
        <begin position="363"/>
        <end position="381"/>
    </location>
</feature>
<evidence type="ECO:0000256" key="1">
    <source>
        <dbReference type="SAM" id="Phobius"/>
    </source>
</evidence>
<proteinExistence type="predicted"/>